<comment type="subcellular location">
    <subcellularLocation>
        <location evidence="1">Periplasm</location>
    </subcellularLocation>
</comment>
<dbReference type="NCBIfam" id="TIGR01728">
    <property type="entry name" value="SsuA_fam"/>
    <property type="match status" value="1"/>
</dbReference>
<sequence>MSPRTAAPAAALAALLAAAGCSAEAGGADELGDVVLKVGDQLAGAQPLLEAAGELDDVPYTIEWSTFTAGPPLLEAVNAGAVDIGQVGNAPPVFAAAAGSEVRIVAAYDAAPDGSSIVVPAGSDISEPADLEGRSIAVTKGSSAHAHLLGVLDAEGLGFDDIDVNYVQPSDALASFSEGRVDAWAVWDPYVAQAEQTADAEILVNAEGYANTYTFQVAGTDAVDDPVKSEALRDYLERVHRAVLWSAENPGEYAEVWAEQSGLPVEVTEIAAERRAPVPRPVDDELIAAEQDLADAFAEAGEIPEAPDIEAYTDDRFNDLVPDGAG</sequence>
<proteinExistence type="inferred from homology"/>
<dbReference type="EMBL" id="JACHDB010000001">
    <property type="protein sequence ID" value="MBB5430062.1"/>
    <property type="molecule type" value="Genomic_DNA"/>
</dbReference>
<dbReference type="InterPro" id="IPR001638">
    <property type="entry name" value="Solute-binding_3/MltF_N"/>
</dbReference>
<comment type="function">
    <text evidence="5">Part of a binding-protein-dependent transport system for aliphatic sulfonates. Putative binding protein.</text>
</comment>
<dbReference type="GO" id="GO:0016020">
    <property type="term" value="C:membrane"/>
    <property type="evidence" value="ECO:0007669"/>
    <property type="project" value="InterPro"/>
</dbReference>
<dbReference type="PANTHER" id="PTHR30024:SF48">
    <property type="entry name" value="ABC TRANSPORTER SUBSTRATE-BINDING PROTEIN"/>
    <property type="match status" value="1"/>
</dbReference>
<evidence type="ECO:0000256" key="1">
    <source>
        <dbReference type="ARBA" id="ARBA00004418"/>
    </source>
</evidence>
<keyword evidence="11" id="KW-1185">Reference proteome</keyword>
<feature type="domain" description="Solute-binding protein family 3/N-terminal" evidence="9">
    <location>
        <begin position="35"/>
        <end position="249"/>
    </location>
</feature>
<evidence type="ECO:0000256" key="4">
    <source>
        <dbReference type="ARBA" id="ARBA00022729"/>
    </source>
</evidence>
<evidence type="ECO:0000313" key="10">
    <source>
        <dbReference type="EMBL" id="MBB5430062.1"/>
    </source>
</evidence>
<evidence type="ECO:0000256" key="3">
    <source>
        <dbReference type="ARBA" id="ARBA00022448"/>
    </source>
</evidence>
<keyword evidence="3" id="KW-0813">Transport</keyword>
<evidence type="ECO:0000256" key="8">
    <source>
        <dbReference type="SAM" id="SignalP"/>
    </source>
</evidence>
<dbReference type="Proteomes" id="UP000572635">
    <property type="component" value="Unassembled WGS sequence"/>
</dbReference>
<dbReference type="Gene3D" id="3.40.190.10">
    <property type="entry name" value="Periplasmic binding protein-like II"/>
    <property type="match status" value="2"/>
</dbReference>
<evidence type="ECO:0000256" key="6">
    <source>
        <dbReference type="ARBA" id="ARBA00070228"/>
    </source>
</evidence>
<evidence type="ECO:0000313" key="11">
    <source>
        <dbReference type="Proteomes" id="UP000572635"/>
    </source>
</evidence>
<feature type="region of interest" description="Disordered" evidence="7">
    <location>
        <begin position="304"/>
        <end position="326"/>
    </location>
</feature>
<dbReference type="CDD" id="cd13558">
    <property type="entry name" value="PBP2_SsuA_like_2"/>
    <property type="match status" value="1"/>
</dbReference>
<evidence type="ECO:0000256" key="2">
    <source>
        <dbReference type="ARBA" id="ARBA00010742"/>
    </source>
</evidence>
<dbReference type="SUPFAM" id="SSF53850">
    <property type="entry name" value="Periplasmic binding protein-like II"/>
    <property type="match status" value="1"/>
</dbReference>
<dbReference type="PROSITE" id="PS51257">
    <property type="entry name" value="PROKAR_LIPOPROTEIN"/>
    <property type="match status" value="1"/>
</dbReference>
<comment type="caution">
    <text evidence="10">The sequence shown here is derived from an EMBL/GenBank/DDBJ whole genome shotgun (WGS) entry which is preliminary data.</text>
</comment>
<dbReference type="PANTHER" id="PTHR30024">
    <property type="entry name" value="ALIPHATIC SULFONATES-BINDING PROTEIN-RELATED"/>
    <property type="match status" value="1"/>
</dbReference>
<dbReference type="GO" id="GO:0042626">
    <property type="term" value="F:ATPase-coupled transmembrane transporter activity"/>
    <property type="evidence" value="ECO:0007669"/>
    <property type="project" value="InterPro"/>
</dbReference>
<accession>A0A7W8VBE5</accession>
<organism evidence="10 11">
    <name type="scientific">Nocardiopsis composta</name>
    <dbReference type="NCBI Taxonomy" id="157465"/>
    <lineage>
        <taxon>Bacteria</taxon>
        <taxon>Bacillati</taxon>
        <taxon>Actinomycetota</taxon>
        <taxon>Actinomycetes</taxon>
        <taxon>Streptosporangiales</taxon>
        <taxon>Nocardiopsidaceae</taxon>
        <taxon>Nocardiopsis</taxon>
    </lineage>
</organism>
<comment type="similarity">
    <text evidence="2">Belongs to the bacterial solute-binding protein SsuA/TauA family.</text>
</comment>
<gene>
    <name evidence="10" type="ORF">HDA36_000146</name>
</gene>
<dbReference type="InterPro" id="IPR015168">
    <property type="entry name" value="SsuA/THI5"/>
</dbReference>
<name>A0A7W8VBE5_9ACTN</name>
<protein>
    <recommendedName>
        <fullName evidence="6">Putative aliphatic sulfonates-binding protein</fullName>
    </recommendedName>
</protein>
<evidence type="ECO:0000259" key="9">
    <source>
        <dbReference type="SMART" id="SM00062"/>
    </source>
</evidence>
<dbReference type="AlphaFoldDB" id="A0A7W8VBE5"/>
<feature type="chain" id="PRO_5038756123" description="Putative aliphatic sulfonates-binding protein" evidence="8">
    <location>
        <begin position="26"/>
        <end position="326"/>
    </location>
</feature>
<dbReference type="GO" id="GO:0042597">
    <property type="term" value="C:periplasmic space"/>
    <property type="evidence" value="ECO:0007669"/>
    <property type="project" value="UniProtKB-SubCell"/>
</dbReference>
<dbReference type="InterPro" id="IPR010067">
    <property type="entry name" value="ABC_SsuA_sub-bd"/>
</dbReference>
<dbReference type="SMART" id="SM00062">
    <property type="entry name" value="PBPb"/>
    <property type="match status" value="1"/>
</dbReference>
<keyword evidence="4 8" id="KW-0732">Signal</keyword>
<feature type="signal peptide" evidence="8">
    <location>
        <begin position="1"/>
        <end position="25"/>
    </location>
</feature>
<dbReference type="Pfam" id="PF09084">
    <property type="entry name" value="NMT1"/>
    <property type="match status" value="1"/>
</dbReference>
<dbReference type="FunFam" id="3.40.190.10:FF:000050">
    <property type="entry name" value="Sulfonate ABC transporter substrate-binding protein"/>
    <property type="match status" value="1"/>
</dbReference>
<evidence type="ECO:0000256" key="5">
    <source>
        <dbReference type="ARBA" id="ARBA00055538"/>
    </source>
</evidence>
<reference evidence="10 11" key="1">
    <citation type="submission" date="2020-08" db="EMBL/GenBank/DDBJ databases">
        <title>Sequencing the genomes of 1000 actinobacteria strains.</title>
        <authorList>
            <person name="Klenk H.-P."/>
        </authorList>
    </citation>
    <scope>NUCLEOTIDE SEQUENCE [LARGE SCALE GENOMIC DNA]</scope>
    <source>
        <strain evidence="10 11">DSM 44551</strain>
    </source>
</reference>
<evidence type="ECO:0000256" key="7">
    <source>
        <dbReference type="SAM" id="MobiDB-lite"/>
    </source>
</evidence>
<dbReference type="RefSeq" id="WP_184387652.1">
    <property type="nucleotide sequence ID" value="NZ_BAAAJD010000107.1"/>
</dbReference>